<reference evidence="1" key="2">
    <citation type="submission" date="2019-06" db="EMBL/GenBank/DDBJ databases">
        <title>Genomics analysis of Aphanomyces spp. identifies a new class of oomycete effector associated with host adaptation.</title>
        <authorList>
            <person name="Gaulin E."/>
        </authorList>
    </citation>
    <scope>NUCLEOTIDE SEQUENCE</scope>
    <source>
        <strain evidence="1">CBS 578.67</strain>
    </source>
</reference>
<reference evidence="2 3" key="1">
    <citation type="submission" date="2019-03" db="EMBL/GenBank/DDBJ databases">
        <authorList>
            <person name="Gaulin E."/>
            <person name="Dumas B."/>
        </authorList>
    </citation>
    <scope>NUCLEOTIDE SEQUENCE [LARGE SCALE GENOMIC DNA]</scope>
    <source>
        <strain evidence="2">CBS 568.67</strain>
    </source>
</reference>
<gene>
    <name evidence="2" type="primary">Aste57867_10173</name>
    <name evidence="1" type="ORF">As57867_010134</name>
    <name evidence="2" type="ORF">ASTE57867_10173</name>
</gene>
<evidence type="ECO:0000313" key="2">
    <source>
        <dbReference type="EMBL" id="VFT87049.1"/>
    </source>
</evidence>
<sequence length="421" mass="47585">MSAASNAVSSSDDDGFDFLLDLPIDEYFLESFKSTCHGEDEEPRTLCVSTTAPTPTHPKRKRQNNLVVELRTLQDTCGALQKQLEDLQQGRALRMVGATPSAAKWELVARRQQASWRKTERENRELRAVLHDQAHVKEEMEALLAKRARTLVARIDDDDDQWRLLTLSANGAKRLQAIHAIAARELSHVEGDMIRWGLLDVHPSANNDRWQTWTSATEVKCDGVHHTCLRGPMATVVPVVWDILRAVHIDRASDMPVQHHTYNLDDDTTYLRSFLSHSRHGLTFESSAICKRFVTTDETVTVVWRSLVDDELMPIHKDSLVIEKRGWFVCAPGPPASDGTPSTHLKVFMSTSVPLTGEAWIQYRKFLLSMQLDGRPILLDSNSQPAAMLEESSRLTVRMLLDKAREGLGQEAHDRDTSPRW</sequence>
<dbReference type="AlphaFoldDB" id="A0A485KQF5"/>
<evidence type="ECO:0000313" key="1">
    <source>
        <dbReference type="EMBL" id="KAF0699246.1"/>
    </source>
</evidence>
<dbReference type="EMBL" id="VJMH01005189">
    <property type="protein sequence ID" value="KAF0699246.1"/>
    <property type="molecule type" value="Genomic_DNA"/>
</dbReference>
<evidence type="ECO:0000313" key="3">
    <source>
        <dbReference type="Proteomes" id="UP000332933"/>
    </source>
</evidence>
<dbReference type="Proteomes" id="UP000332933">
    <property type="component" value="Unassembled WGS sequence"/>
</dbReference>
<accession>A0A485KQF5</accession>
<proteinExistence type="predicted"/>
<dbReference type="EMBL" id="CAADRA010005210">
    <property type="protein sequence ID" value="VFT87049.1"/>
    <property type="molecule type" value="Genomic_DNA"/>
</dbReference>
<name>A0A485KQF5_9STRA</name>
<keyword evidence="3" id="KW-1185">Reference proteome</keyword>
<organism evidence="2 3">
    <name type="scientific">Aphanomyces stellatus</name>
    <dbReference type="NCBI Taxonomy" id="120398"/>
    <lineage>
        <taxon>Eukaryota</taxon>
        <taxon>Sar</taxon>
        <taxon>Stramenopiles</taxon>
        <taxon>Oomycota</taxon>
        <taxon>Saprolegniomycetes</taxon>
        <taxon>Saprolegniales</taxon>
        <taxon>Verrucalvaceae</taxon>
        <taxon>Aphanomyces</taxon>
    </lineage>
</organism>
<protein>
    <submittedName>
        <fullName evidence="2">Aste57867_10173 protein</fullName>
    </submittedName>
</protein>